<sequence length="357" mass="39522">MTGRLTILAGKKALSLVQDSGLDPGSVDVIAGAAGGPKWLVLGGLDRAVFSSWLTGSSRPVFLVGSSIGSWRFAAIAQGMDSGSYESFESSYLDQRYSASPDAAEVTRVSRAVMDAFLDESGVQAVLAHPFFRLNILSVRCRGPFAREERYRLGAAMLLAMAANTISRRCLRLFFVRTLFSDPRDPPAFFRQDGFPLHEVPLSRANLKNALMASGSIPLVMEGVKSPDGAHPGVYRDGGLIDYHLDLPFRSEGIVLFPHYCNRIVPGWFDKLLPWRRPQGENLDRVVLISPSPDFVRGLPLGRIPDRDDFIRFRGRDSERRAYWEHIIRVCRALGDEFLDLVQSGKIRDAIQPLEAG</sequence>
<accession>A0A485M7Q0</accession>
<dbReference type="GO" id="GO:0006629">
    <property type="term" value="P:lipid metabolic process"/>
    <property type="evidence" value="ECO:0007669"/>
    <property type="project" value="UniProtKB-KW"/>
</dbReference>
<feature type="domain" description="PNPLA" evidence="2">
    <location>
        <begin position="59"/>
        <end position="242"/>
    </location>
</feature>
<evidence type="ECO:0000259" key="2">
    <source>
        <dbReference type="Pfam" id="PF01734"/>
    </source>
</evidence>
<dbReference type="InterPro" id="IPR002641">
    <property type="entry name" value="PNPLA_dom"/>
</dbReference>
<proteinExistence type="predicted"/>
<organism evidence="3">
    <name type="scientific">anaerobic digester metagenome</name>
    <dbReference type="NCBI Taxonomy" id="1263854"/>
    <lineage>
        <taxon>unclassified sequences</taxon>
        <taxon>metagenomes</taxon>
        <taxon>ecological metagenomes</taxon>
    </lineage>
</organism>
<name>A0A485M7Q0_9ZZZZ</name>
<evidence type="ECO:0000256" key="1">
    <source>
        <dbReference type="ARBA" id="ARBA00023098"/>
    </source>
</evidence>
<gene>
    <name evidence="3" type="ORF">SCFA_910012</name>
</gene>
<dbReference type="Pfam" id="PF01734">
    <property type="entry name" value="Patatin"/>
    <property type="match status" value="1"/>
</dbReference>
<keyword evidence="1" id="KW-0443">Lipid metabolism</keyword>
<dbReference type="EMBL" id="CAADRM010000160">
    <property type="protein sequence ID" value="VFU18894.1"/>
    <property type="molecule type" value="Genomic_DNA"/>
</dbReference>
<reference evidence="3" key="1">
    <citation type="submission" date="2019-03" db="EMBL/GenBank/DDBJ databases">
        <authorList>
            <person name="Hao L."/>
        </authorList>
    </citation>
    <scope>NUCLEOTIDE SEQUENCE</scope>
</reference>
<protein>
    <recommendedName>
        <fullName evidence="2">PNPLA domain-containing protein</fullName>
    </recommendedName>
</protein>
<dbReference type="SUPFAM" id="SSF52151">
    <property type="entry name" value="FabD/lysophospholipase-like"/>
    <property type="match status" value="1"/>
</dbReference>
<dbReference type="InterPro" id="IPR016035">
    <property type="entry name" value="Acyl_Trfase/lysoPLipase"/>
</dbReference>
<dbReference type="AlphaFoldDB" id="A0A485M7Q0"/>
<evidence type="ECO:0000313" key="3">
    <source>
        <dbReference type="EMBL" id="VFU18894.1"/>
    </source>
</evidence>